<organism evidence="1 2">
    <name type="scientific">Drosophila ananassae</name>
    <name type="common">Fruit fly</name>
    <dbReference type="NCBI Taxonomy" id="7217"/>
    <lineage>
        <taxon>Eukaryota</taxon>
        <taxon>Metazoa</taxon>
        <taxon>Ecdysozoa</taxon>
        <taxon>Arthropoda</taxon>
        <taxon>Hexapoda</taxon>
        <taxon>Insecta</taxon>
        <taxon>Pterygota</taxon>
        <taxon>Neoptera</taxon>
        <taxon>Endopterygota</taxon>
        <taxon>Diptera</taxon>
        <taxon>Brachycera</taxon>
        <taxon>Muscomorpha</taxon>
        <taxon>Ephydroidea</taxon>
        <taxon>Drosophilidae</taxon>
        <taxon>Drosophila</taxon>
        <taxon>Sophophora</taxon>
    </lineage>
</organism>
<proteinExistence type="predicted"/>
<dbReference type="InParanoid" id="A0A0P9CAK0"/>
<dbReference type="EMBL" id="CH902617">
    <property type="protein sequence ID" value="KPU80290.1"/>
    <property type="molecule type" value="Genomic_DNA"/>
</dbReference>
<keyword evidence="2" id="KW-1185">Reference proteome</keyword>
<dbReference type="Proteomes" id="UP000007801">
    <property type="component" value="Unassembled WGS sequence"/>
</dbReference>
<sequence length="71" mass="7822">MSHVCAIRSETRTLQARNKINEIFTTSGQETGGKGQEQELGPAGETKVISLQHLFVLPHYPNRPGKKGYKG</sequence>
<accession>A0A0P9CAK0</accession>
<gene>
    <name evidence="1" type="primary">Dana\GF27917</name>
    <name evidence="1" type="ORF">GF27917</name>
</gene>
<dbReference type="AlphaFoldDB" id="A0A0P9CAK0"/>
<name>A0A0P9CAK0_DROAN</name>
<protein>
    <submittedName>
        <fullName evidence="1">Uncharacterized protein</fullName>
    </submittedName>
</protein>
<evidence type="ECO:0000313" key="2">
    <source>
        <dbReference type="Proteomes" id="UP000007801"/>
    </source>
</evidence>
<evidence type="ECO:0000313" key="1">
    <source>
        <dbReference type="EMBL" id="KPU80290.1"/>
    </source>
</evidence>
<reference evidence="1 2" key="1">
    <citation type="journal article" date="2007" name="Nature">
        <title>Evolution of genes and genomes on the Drosophila phylogeny.</title>
        <authorList>
            <consortium name="Drosophila 12 Genomes Consortium"/>
            <person name="Clark A.G."/>
            <person name="Eisen M.B."/>
            <person name="Smith D.R."/>
            <person name="Bergman C.M."/>
            <person name="Oliver B."/>
            <person name="Markow T.A."/>
            <person name="Kaufman T.C."/>
            <person name="Kellis M."/>
            <person name="Gelbart W."/>
            <person name="Iyer V.N."/>
            <person name="Pollard D.A."/>
            <person name="Sackton T.B."/>
            <person name="Larracuente A.M."/>
            <person name="Singh N.D."/>
            <person name="Abad J.P."/>
            <person name="Abt D.N."/>
            <person name="Adryan B."/>
            <person name="Aguade M."/>
            <person name="Akashi H."/>
            <person name="Anderson W.W."/>
            <person name="Aquadro C.F."/>
            <person name="Ardell D.H."/>
            <person name="Arguello R."/>
            <person name="Artieri C.G."/>
            <person name="Barbash D.A."/>
            <person name="Barker D."/>
            <person name="Barsanti P."/>
            <person name="Batterham P."/>
            <person name="Batzoglou S."/>
            <person name="Begun D."/>
            <person name="Bhutkar A."/>
            <person name="Blanco E."/>
            <person name="Bosak S.A."/>
            <person name="Bradley R.K."/>
            <person name="Brand A.D."/>
            <person name="Brent M.R."/>
            <person name="Brooks A.N."/>
            <person name="Brown R.H."/>
            <person name="Butlin R.K."/>
            <person name="Caggese C."/>
            <person name="Calvi B.R."/>
            <person name="Bernardo de Carvalho A."/>
            <person name="Caspi A."/>
            <person name="Castrezana S."/>
            <person name="Celniker S.E."/>
            <person name="Chang J.L."/>
            <person name="Chapple C."/>
            <person name="Chatterji S."/>
            <person name="Chinwalla A."/>
            <person name="Civetta A."/>
            <person name="Clifton S.W."/>
            <person name="Comeron J.M."/>
            <person name="Costello J.C."/>
            <person name="Coyne J.A."/>
            <person name="Daub J."/>
            <person name="David R.G."/>
            <person name="Delcher A.L."/>
            <person name="Delehaunty K."/>
            <person name="Do C.B."/>
            <person name="Ebling H."/>
            <person name="Edwards K."/>
            <person name="Eickbush T."/>
            <person name="Evans J.D."/>
            <person name="Filipski A."/>
            <person name="Findeiss S."/>
            <person name="Freyhult E."/>
            <person name="Fulton L."/>
            <person name="Fulton R."/>
            <person name="Garcia A.C."/>
            <person name="Gardiner A."/>
            <person name="Garfield D.A."/>
            <person name="Garvin B.E."/>
            <person name="Gibson G."/>
            <person name="Gilbert D."/>
            <person name="Gnerre S."/>
            <person name="Godfrey J."/>
            <person name="Good R."/>
            <person name="Gotea V."/>
            <person name="Gravely B."/>
            <person name="Greenberg A.J."/>
            <person name="Griffiths-Jones S."/>
            <person name="Gross S."/>
            <person name="Guigo R."/>
            <person name="Gustafson E.A."/>
            <person name="Haerty W."/>
            <person name="Hahn M.W."/>
            <person name="Halligan D.L."/>
            <person name="Halpern A.L."/>
            <person name="Halter G.M."/>
            <person name="Han M.V."/>
            <person name="Heger A."/>
            <person name="Hillier L."/>
            <person name="Hinrichs A.S."/>
            <person name="Holmes I."/>
            <person name="Hoskins R.A."/>
            <person name="Hubisz M.J."/>
            <person name="Hultmark D."/>
            <person name="Huntley M.A."/>
            <person name="Jaffe D.B."/>
            <person name="Jagadeeshan S."/>
            <person name="Jeck W.R."/>
            <person name="Johnson J."/>
            <person name="Jones C.D."/>
            <person name="Jordan W.C."/>
            <person name="Karpen G.H."/>
            <person name="Kataoka E."/>
            <person name="Keightley P.D."/>
            <person name="Kheradpour P."/>
            <person name="Kirkness E.F."/>
            <person name="Koerich L.B."/>
            <person name="Kristiansen K."/>
            <person name="Kudrna D."/>
            <person name="Kulathinal R.J."/>
            <person name="Kumar S."/>
            <person name="Kwok R."/>
            <person name="Lander E."/>
            <person name="Langley C.H."/>
            <person name="Lapoint R."/>
            <person name="Lazzaro B.P."/>
            <person name="Lee S.J."/>
            <person name="Levesque L."/>
            <person name="Li R."/>
            <person name="Lin C.F."/>
            <person name="Lin M.F."/>
            <person name="Lindblad-Toh K."/>
            <person name="Llopart A."/>
            <person name="Long M."/>
            <person name="Low L."/>
            <person name="Lozovsky E."/>
            <person name="Lu J."/>
            <person name="Luo M."/>
            <person name="Machado C.A."/>
            <person name="Makalowski W."/>
            <person name="Marzo M."/>
            <person name="Matsuda M."/>
            <person name="Matzkin L."/>
            <person name="McAllister B."/>
            <person name="McBride C.S."/>
            <person name="McKernan B."/>
            <person name="McKernan K."/>
            <person name="Mendez-Lago M."/>
            <person name="Minx P."/>
            <person name="Mollenhauer M.U."/>
            <person name="Montooth K."/>
            <person name="Mount S.M."/>
            <person name="Mu X."/>
            <person name="Myers E."/>
            <person name="Negre B."/>
            <person name="Newfeld S."/>
            <person name="Nielsen R."/>
            <person name="Noor M.A."/>
            <person name="O'Grady P."/>
            <person name="Pachter L."/>
            <person name="Papaceit M."/>
            <person name="Parisi M.J."/>
            <person name="Parisi M."/>
            <person name="Parts L."/>
            <person name="Pedersen J.S."/>
            <person name="Pesole G."/>
            <person name="Phillippy A.M."/>
            <person name="Ponting C.P."/>
            <person name="Pop M."/>
            <person name="Porcelli D."/>
            <person name="Powell J.R."/>
            <person name="Prohaska S."/>
            <person name="Pruitt K."/>
            <person name="Puig M."/>
            <person name="Quesneville H."/>
            <person name="Ram K.R."/>
            <person name="Rand D."/>
            <person name="Rasmussen M.D."/>
            <person name="Reed L.K."/>
            <person name="Reenan R."/>
            <person name="Reily A."/>
            <person name="Remington K.A."/>
            <person name="Rieger T.T."/>
            <person name="Ritchie M.G."/>
            <person name="Robin C."/>
            <person name="Rogers Y.H."/>
            <person name="Rohde C."/>
            <person name="Rozas J."/>
            <person name="Rubenfield M.J."/>
            <person name="Ruiz A."/>
            <person name="Russo S."/>
            <person name="Salzberg S.L."/>
            <person name="Sanchez-Gracia A."/>
            <person name="Saranga D.J."/>
            <person name="Sato H."/>
            <person name="Schaeffer S.W."/>
            <person name="Schatz M.C."/>
            <person name="Schlenke T."/>
            <person name="Schwartz R."/>
            <person name="Segarra C."/>
            <person name="Singh R.S."/>
            <person name="Sirot L."/>
            <person name="Sirota M."/>
            <person name="Sisneros N.B."/>
            <person name="Smith C.D."/>
            <person name="Smith T.F."/>
            <person name="Spieth J."/>
            <person name="Stage D.E."/>
            <person name="Stark A."/>
            <person name="Stephan W."/>
            <person name="Strausberg R.L."/>
            <person name="Strempel S."/>
            <person name="Sturgill D."/>
            <person name="Sutton G."/>
            <person name="Sutton G.G."/>
            <person name="Tao W."/>
            <person name="Teichmann S."/>
            <person name="Tobari Y.N."/>
            <person name="Tomimura Y."/>
            <person name="Tsolas J.M."/>
            <person name="Valente V.L."/>
            <person name="Venter E."/>
            <person name="Venter J.C."/>
            <person name="Vicario S."/>
            <person name="Vieira F.G."/>
            <person name="Vilella A.J."/>
            <person name="Villasante A."/>
            <person name="Walenz B."/>
            <person name="Wang J."/>
            <person name="Wasserman M."/>
            <person name="Watts T."/>
            <person name="Wilson D."/>
            <person name="Wilson R.K."/>
            <person name="Wing R.A."/>
            <person name="Wolfner M.F."/>
            <person name="Wong A."/>
            <person name="Wong G.K."/>
            <person name="Wu C.I."/>
            <person name="Wu G."/>
            <person name="Yamamoto D."/>
            <person name="Yang H.P."/>
            <person name="Yang S.P."/>
            <person name="Yorke J.A."/>
            <person name="Yoshida K."/>
            <person name="Zdobnov E."/>
            <person name="Zhang P."/>
            <person name="Zhang Y."/>
            <person name="Zimin A.V."/>
            <person name="Baldwin J."/>
            <person name="Abdouelleil A."/>
            <person name="Abdulkadir J."/>
            <person name="Abebe A."/>
            <person name="Abera B."/>
            <person name="Abreu J."/>
            <person name="Acer S.C."/>
            <person name="Aftuck L."/>
            <person name="Alexander A."/>
            <person name="An P."/>
            <person name="Anderson E."/>
            <person name="Anderson S."/>
            <person name="Arachi H."/>
            <person name="Azer M."/>
            <person name="Bachantsang P."/>
            <person name="Barry A."/>
            <person name="Bayul T."/>
            <person name="Berlin A."/>
            <person name="Bessette D."/>
            <person name="Bloom T."/>
            <person name="Blye J."/>
            <person name="Boguslavskiy L."/>
            <person name="Bonnet C."/>
            <person name="Boukhgalter B."/>
            <person name="Bourzgui I."/>
            <person name="Brown A."/>
            <person name="Cahill P."/>
            <person name="Channer S."/>
            <person name="Cheshatsang Y."/>
            <person name="Chuda L."/>
            <person name="Citroen M."/>
            <person name="Collymore A."/>
            <person name="Cooke P."/>
            <person name="Costello M."/>
            <person name="D'Aco K."/>
            <person name="Daza R."/>
            <person name="De Haan G."/>
            <person name="DeGray S."/>
            <person name="DeMaso C."/>
            <person name="Dhargay N."/>
            <person name="Dooley K."/>
            <person name="Dooley E."/>
            <person name="Doricent M."/>
            <person name="Dorje P."/>
            <person name="Dorjee K."/>
            <person name="Dupes A."/>
            <person name="Elong R."/>
            <person name="Falk J."/>
            <person name="Farina A."/>
            <person name="Faro S."/>
            <person name="Ferguson D."/>
            <person name="Fisher S."/>
            <person name="Foley C.D."/>
            <person name="Franke A."/>
            <person name="Friedrich D."/>
            <person name="Gadbois L."/>
            <person name="Gearin G."/>
            <person name="Gearin C.R."/>
            <person name="Giannoukos G."/>
            <person name="Goode T."/>
            <person name="Graham J."/>
            <person name="Grandbois E."/>
            <person name="Grewal S."/>
            <person name="Gyaltsen K."/>
            <person name="Hafez N."/>
            <person name="Hagos B."/>
            <person name="Hall J."/>
            <person name="Henson C."/>
            <person name="Hollinger A."/>
            <person name="Honan T."/>
            <person name="Huard M.D."/>
            <person name="Hughes L."/>
            <person name="Hurhula B."/>
            <person name="Husby M.E."/>
            <person name="Kamat A."/>
            <person name="Kanga B."/>
            <person name="Kashin S."/>
            <person name="Khazanovich D."/>
            <person name="Kisner P."/>
            <person name="Lance K."/>
            <person name="Lara M."/>
            <person name="Lee W."/>
            <person name="Lennon N."/>
            <person name="Letendre F."/>
            <person name="LeVine R."/>
            <person name="Lipovsky A."/>
            <person name="Liu X."/>
            <person name="Liu J."/>
            <person name="Liu S."/>
            <person name="Lokyitsang T."/>
            <person name="Lokyitsang Y."/>
            <person name="Lubonja R."/>
            <person name="Lui A."/>
            <person name="MacDonald P."/>
            <person name="Magnisalis V."/>
            <person name="Maru K."/>
            <person name="Matthews C."/>
            <person name="McCusker W."/>
            <person name="McDonough S."/>
            <person name="Mehta T."/>
            <person name="Meldrim J."/>
            <person name="Meneus L."/>
            <person name="Mihai O."/>
            <person name="Mihalev A."/>
            <person name="Mihova T."/>
            <person name="Mittelman R."/>
            <person name="Mlenga V."/>
            <person name="Montmayeur A."/>
            <person name="Mulrain L."/>
            <person name="Navidi A."/>
            <person name="Naylor J."/>
            <person name="Negash T."/>
            <person name="Nguyen T."/>
            <person name="Nguyen N."/>
            <person name="Nicol R."/>
            <person name="Norbu C."/>
            <person name="Norbu N."/>
            <person name="Novod N."/>
            <person name="O'Neill B."/>
            <person name="Osman S."/>
            <person name="Markiewicz E."/>
            <person name="Oyono O.L."/>
            <person name="Patti C."/>
            <person name="Phunkhang P."/>
            <person name="Pierre F."/>
            <person name="Priest M."/>
            <person name="Raghuraman S."/>
            <person name="Rege F."/>
            <person name="Reyes R."/>
            <person name="Rise C."/>
            <person name="Rogov P."/>
            <person name="Ross K."/>
            <person name="Ryan E."/>
            <person name="Settipalli S."/>
            <person name="Shea T."/>
            <person name="Sherpa N."/>
            <person name="Shi L."/>
            <person name="Shih D."/>
            <person name="Sparrow T."/>
            <person name="Spaulding J."/>
            <person name="Stalker J."/>
            <person name="Stange-Thomann N."/>
            <person name="Stavropoulos S."/>
            <person name="Stone C."/>
            <person name="Strader C."/>
            <person name="Tesfaye S."/>
            <person name="Thomson T."/>
            <person name="Thoulutsang Y."/>
            <person name="Thoulutsang D."/>
            <person name="Topham K."/>
            <person name="Topping I."/>
            <person name="Tsamla T."/>
            <person name="Vassiliev H."/>
            <person name="Vo A."/>
            <person name="Wangchuk T."/>
            <person name="Wangdi T."/>
            <person name="Weiand M."/>
            <person name="Wilkinson J."/>
            <person name="Wilson A."/>
            <person name="Yadav S."/>
            <person name="Young G."/>
            <person name="Yu Q."/>
            <person name="Zembek L."/>
            <person name="Zhong D."/>
            <person name="Zimmer A."/>
            <person name="Zwirko Z."/>
            <person name="Jaffe D.B."/>
            <person name="Alvarez P."/>
            <person name="Brockman W."/>
            <person name="Butler J."/>
            <person name="Chin C."/>
            <person name="Gnerre S."/>
            <person name="Grabherr M."/>
            <person name="Kleber M."/>
            <person name="Mauceli E."/>
            <person name="MacCallum I."/>
        </authorList>
    </citation>
    <scope>NUCLEOTIDE SEQUENCE [LARGE SCALE GENOMIC DNA]</scope>
    <source>
        <strain evidence="2">Tucson 14024-0371.13</strain>
    </source>
</reference>